<feature type="region of interest" description="Disordered" evidence="6">
    <location>
        <begin position="2329"/>
        <end position="2519"/>
    </location>
</feature>
<evidence type="ECO:0008006" key="11">
    <source>
        <dbReference type="Google" id="ProtNLM"/>
    </source>
</evidence>
<evidence type="ECO:0000256" key="3">
    <source>
        <dbReference type="ARBA" id="ARBA00022833"/>
    </source>
</evidence>
<feature type="compositionally biased region" description="Basic and acidic residues" evidence="6">
    <location>
        <begin position="1420"/>
        <end position="1430"/>
    </location>
</feature>
<feature type="compositionally biased region" description="Polar residues" evidence="6">
    <location>
        <begin position="2183"/>
        <end position="2206"/>
    </location>
</feature>
<feature type="compositionally biased region" description="Polar residues" evidence="6">
    <location>
        <begin position="800"/>
        <end position="818"/>
    </location>
</feature>
<dbReference type="Proteomes" id="UP000729913">
    <property type="component" value="Unassembled WGS sequence"/>
</dbReference>
<feature type="compositionally biased region" description="Low complexity" evidence="6">
    <location>
        <begin position="2157"/>
        <end position="2175"/>
    </location>
</feature>
<dbReference type="SMART" id="SM00249">
    <property type="entry name" value="PHD"/>
    <property type="match status" value="1"/>
</dbReference>
<keyword evidence="10" id="KW-1185">Reference proteome</keyword>
<dbReference type="InterPro" id="IPR019787">
    <property type="entry name" value="Znf_PHD-finger"/>
</dbReference>
<feature type="compositionally biased region" description="Polar residues" evidence="6">
    <location>
        <begin position="1922"/>
        <end position="1931"/>
    </location>
</feature>
<keyword evidence="3" id="KW-0862">Zinc</keyword>
<feature type="compositionally biased region" description="Low complexity" evidence="6">
    <location>
        <begin position="2684"/>
        <end position="2705"/>
    </location>
</feature>
<keyword evidence="5" id="KW-0175">Coiled coil</keyword>
<feature type="coiled-coil region" evidence="5">
    <location>
        <begin position="1307"/>
        <end position="1334"/>
    </location>
</feature>
<keyword evidence="2 4" id="KW-0863">Zinc-finger</keyword>
<comment type="caution">
    <text evidence="9">The sequence shown here is derived from an EMBL/GenBank/DDBJ whole genome shotgun (WGS) entry which is preliminary data.</text>
</comment>
<feature type="region of interest" description="Disordered" evidence="6">
    <location>
        <begin position="447"/>
        <end position="471"/>
    </location>
</feature>
<reference evidence="9" key="2">
    <citation type="submission" date="2021-04" db="EMBL/GenBank/DDBJ databases">
        <title>Genome-wide patterns of bracovirus chromosomal integration into multiple host tissues during parasitism.</title>
        <authorList>
            <person name="Chebbi M.A.C."/>
        </authorList>
    </citation>
    <scope>NUCLEOTIDE SEQUENCE</scope>
    <source>
        <tissue evidence="9">Whole body</tissue>
    </source>
</reference>
<feature type="region of interest" description="Disordered" evidence="6">
    <location>
        <begin position="638"/>
        <end position="662"/>
    </location>
</feature>
<feature type="region of interest" description="Disordered" evidence="6">
    <location>
        <begin position="2638"/>
        <end position="2707"/>
    </location>
</feature>
<dbReference type="InterPro" id="IPR001965">
    <property type="entry name" value="Znf_PHD"/>
</dbReference>
<feature type="compositionally biased region" description="Basic and acidic residues" evidence="6">
    <location>
        <begin position="114"/>
        <end position="124"/>
    </location>
</feature>
<feature type="region of interest" description="Disordered" evidence="6">
    <location>
        <begin position="2852"/>
        <end position="2877"/>
    </location>
</feature>
<feature type="compositionally biased region" description="Low complexity" evidence="6">
    <location>
        <begin position="1621"/>
        <end position="1631"/>
    </location>
</feature>
<dbReference type="PROSITE" id="PS00518">
    <property type="entry name" value="ZF_RING_1"/>
    <property type="match status" value="1"/>
</dbReference>
<feature type="compositionally biased region" description="Basic residues" evidence="6">
    <location>
        <begin position="1632"/>
        <end position="1641"/>
    </location>
</feature>
<feature type="compositionally biased region" description="Acidic residues" evidence="6">
    <location>
        <begin position="1045"/>
        <end position="1061"/>
    </location>
</feature>
<feature type="compositionally biased region" description="Basic and acidic residues" evidence="6">
    <location>
        <begin position="2487"/>
        <end position="2497"/>
    </location>
</feature>
<evidence type="ECO:0000259" key="7">
    <source>
        <dbReference type="PROSITE" id="PS50016"/>
    </source>
</evidence>
<dbReference type="CDD" id="cd15536">
    <property type="entry name" value="PHD_PHRF1"/>
    <property type="match status" value="1"/>
</dbReference>
<dbReference type="PANTHER" id="PTHR12618">
    <property type="entry name" value="PHD AND RING FINGER DOMAIN-CONTAINING PROTEIN 1"/>
    <property type="match status" value="1"/>
</dbReference>
<dbReference type="InterPro" id="IPR057031">
    <property type="entry name" value="SFR19-like_C"/>
</dbReference>
<feature type="region of interest" description="Disordered" evidence="6">
    <location>
        <begin position="686"/>
        <end position="818"/>
    </location>
</feature>
<feature type="region of interest" description="Disordered" evidence="6">
    <location>
        <begin position="1"/>
        <end position="138"/>
    </location>
</feature>
<dbReference type="InterPro" id="IPR001841">
    <property type="entry name" value="Znf_RING"/>
</dbReference>
<feature type="compositionally biased region" description="Basic and acidic residues" evidence="6">
    <location>
        <begin position="1579"/>
        <end position="1620"/>
    </location>
</feature>
<feature type="region of interest" description="Disordered" evidence="6">
    <location>
        <begin position="2151"/>
        <end position="2233"/>
    </location>
</feature>
<feature type="compositionally biased region" description="Polar residues" evidence="6">
    <location>
        <begin position="1884"/>
        <end position="1896"/>
    </location>
</feature>
<feature type="compositionally biased region" description="Basic residues" evidence="6">
    <location>
        <begin position="389"/>
        <end position="416"/>
    </location>
</feature>
<feature type="compositionally biased region" description="Basic residues" evidence="6">
    <location>
        <begin position="1998"/>
        <end position="2010"/>
    </location>
</feature>
<feature type="compositionally biased region" description="Basic and acidic residues" evidence="6">
    <location>
        <begin position="1865"/>
        <end position="1883"/>
    </location>
</feature>
<dbReference type="InterPro" id="IPR017907">
    <property type="entry name" value="Znf_RING_CS"/>
</dbReference>
<dbReference type="InterPro" id="IPR047157">
    <property type="entry name" value="PHRF1/Atg35"/>
</dbReference>
<feature type="region of interest" description="Disordered" evidence="6">
    <location>
        <begin position="319"/>
        <end position="423"/>
    </location>
</feature>
<reference evidence="9" key="1">
    <citation type="submission" date="2020-03" db="EMBL/GenBank/DDBJ databases">
        <authorList>
            <person name="Chebbi M.A."/>
            <person name="Drezen J.M."/>
        </authorList>
    </citation>
    <scope>NUCLEOTIDE SEQUENCE</scope>
    <source>
        <tissue evidence="9">Whole body</tissue>
    </source>
</reference>
<name>A0A8J5R9S8_9HYME</name>
<feature type="compositionally biased region" description="Basic and acidic residues" evidence="6">
    <location>
        <begin position="1171"/>
        <end position="1256"/>
    </location>
</feature>
<dbReference type="Pfam" id="PF23030">
    <property type="entry name" value="SCAF11-like_C"/>
    <property type="match status" value="1"/>
</dbReference>
<feature type="region of interest" description="Disordered" evidence="6">
    <location>
        <begin position="1397"/>
        <end position="1931"/>
    </location>
</feature>
<dbReference type="PANTHER" id="PTHR12618:SF20">
    <property type="entry name" value="PHD AND RING FINGER DOMAIN-CONTAINING PROTEIN 1"/>
    <property type="match status" value="1"/>
</dbReference>
<feature type="region of interest" description="Disordered" evidence="6">
    <location>
        <begin position="1168"/>
        <end position="1280"/>
    </location>
</feature>
<feature type="domain" description="RING-type" evidence="8">
    <location>
        <begin position="141"/>
        <end position="182"/>
    </location>
</feature>
<feature type="compositionally biased region" description="Low complexity" evidence="6">
    <location>
        <begin position="1897"/>
        <end position="1909"/>
    </location>
</feature>
<protein>
    <recommendedName>
        <fullName evidence="11">PHD and RING finger domain-containing protein 1</fullName>
    </recommendedName>
</protein>
<keyword evidence="1" id="KW-0479">Metal-binding</keyword>
<feature type="compositionally biased region" description="Low complexity" evidence="6">
    <location>
        <begin position="2659"/>
        <end position="2669"/>
    </location>
</feature>
<organism evidence="9 10">
    <name type="scientific">Cotesia typhae</name>
    <dbReference type="NCBI Taxonomy" id="2053667"/>
    <lineage>
        <taxon>Eukaryota</taxon>
        <taxon>Metazoa</taxon>
        <taxon>Ecdysozoa</taxon>
        <taxon>Arthropoda</taxon>
        <taxon>Hexapoda</taxon>
        <taxon>Insecta</taxon>
        <taxon>Pterygota</taxon>
        <taxon>Neoptera</taxon>
        <taxon>Endopterygota</taxon>
        <taxon>Hymenoptera</taxon>
        <taxon>Apocrita</taxon>
        <taxon>Ichneumonoidea</taxon>
        <taxon>Braconidae</taxon>
        <taxon>Microgastrinae</taxon>
        <taxon>Cotesia</taxon>
    </lineage>
</organism>
<evidence type="ECO:0000256" key="1">
    <source>
        <dbReference type="ARBA" id="ARBA00022723"/>
    </source>
</evidence>
<feature type="compositionally biased region" description="Low complexity" evidence="6">
    <location>
        <begin position="771"/>
        <end position="797"/>
    </location>
</feature>
<feature type="compositionally biased region" description="Basic and acidic residues" evidence="6">
    <location>
        <begin position="639"/>
        <end position="662"/>
    </location>
</feature>
<evidence type="ECO:0000313" key="9">
    <source>
        <dbReference type="EMBL" id="KAG8042083.1"/>
    </source>
</evidence>
<evidence type="ECO:0000256" key="5">
    <source>
        <dbReference type="SAM" id="Coils"/>
    </source>
</evidence>
<feature type="compositionally biased region" description="Acidic residues" evidence="6">
    <location>
        <begin position="2220"/>
        <end position="2231"/>
    </location>
</feature>
<evidence type="ECO:0000259" key="8">
    <source>
        <dbReference type="PROSITE" id="PS50089"/>
    </source>
</evidence>
<feature type="region of interest" description="Disordered" evidence="6">
    <location>
        <begin position="1967"/>
        <end position="2035"/>
    </location>
</feature>
<feature type="region of interest" description="Disordered" evidence="6">
    <location>
        <begin position="852"/>
        <end position="1023"/>
    </location>
</feature>
<feature type="compositionally biased region" description="Low complexity" evidence="6">
    <location>
        <begin position="2207"/>
        <end position="2219"/>
    </location>
</feature>
<feature type="compositionally biased region" description="Acidic residues" evidence="6">
    <location>
        <begin position="875"/>
        <end position="884"/>
    </location>
</feature>
<dbReference type="EMBL" id="JAAOIC020000003">
    <property type="protein sequence ID" value="KAG8042083.1"/>
    <property type="molecule type" value="Genomic_DNA"/>
</dbReference>
<evidence type="ECO:0000256" key="2">
    <source>
        <dbReference type="ARBA" id="ARBA00022771"/>
    </source>
</evidence>
<feature type="compositionally biased region" description="Polar residues" evidence="6">
    <location>
        <begin position="852"/>
        <end position="874"/>
    </location>
</feature>
<dbReference type="OrthoDB" id="1935339at2759"/>
<feature type="domain" description="PHD-type" evidence="7">
    <location>
        <begin position="218"/>
        <end position="268"/>
    </location>
</feature>
<feature type="region of interest" description="Disordered" evidence="6">
    <location>
        <begin position="2731"/>
        <end position="2751"/>
    </location>
</feature>
<dbReference type="GO" id="GO:0008270">
    <property type="term" value="F:zinc ion binding"/>
    <property type="evidence" value="ECO:0007669"/>
    <property type="project" value="UniProtKB-KW"/>
</dbReference>
<feature type="compositionally biased region" description="Polar residues" evidence="6">
    <location>
        <begin position="1967"/>
        <end position="1985"/>
    </location>
</feature>
<feature type="compositionally biased region" description="Basic residues" evidence="6">
    <location>
        <begin position="1650"/>
        <end position="1663"/>
    </location>
</feature>
<feature type="region of interest" description="Disordered" evidence="6">
    <location>
        <begin position="2068"/>
        <end position="2121"/>
    </location>
</feature>
<feature type="compositionally biased region" description="Basic residues" evidence="6">
    <location>
        <begin position="452"/>
        <end position="471"/>
    </location>
</feature>
<feature type="compositionally biased region" description="Acidic residues" evidence="6">
    <location>
        <begin position="88"/>
        <end position="103"/>
    </location>
</feature>
<dbReference type="PROSITE" id="PS50016">
    <property type="entry name" value="ZF_PHD_2"/>
    <property type="match status" value="1"/>
</dbReference>
<evidence type="ECO:0000313" key="10">
    <source>
        <dbReference type="Proteomes" id="UP000729913"/>
    </source>
</evidence>
<dbReference type="SMART" id="SM00184">
    <property type="entry name" value="RING"/>
    <property type="match status" value="2"/>
</dbReference>
<feature type="compositionally biased region" description="Low complexity" evidence="6">
    <location>
        <begin position="73"/>
        <end position="87"/>
    </location>
</feature>
<accession>A0A8J5R9S8</accession>
<feature type="compositionally biased region" description="Basic residues" evidence="6">
    <location>
        <begin position="1716"/>
        <end position="1831"/>
    </location>
</feature>
<feature type="compositionally biased region" description="Polar residues" evidence="6">
    <location>
        <begin position="359"/>
        <end position="388"/>
    </location>
</feature>
<feature type="compositionally biased region" description="Acidic residues" evidence="6">
    <location>
        <begin position="1447"/>
        <end position="1459"/>
    </location>
</feature>
<feature type="compositionally biased region" description="Basic and acidic residues" evidence="6">
    <location>
        <begin position="2409"/>
        <end position="2444"/>
    </location>
</feature>
<evidence type="ECO:0000256" key="4">
    <source>
        <dbReference type="PROSITE-ProRule" id="PRU00175"/>
    </source>
</evidence>
<gene>
    <name evidence="9" type="ORF">G9C98_000074</name>
</gene>
<dbReference type="PROSITE" id="PS01359">
    <property type="entry name" value="ZF_PHD_1"/>
    <property type="match status" value="1"/>
</dbReference>
<feature type="compositionally biased region" description="Polar residues" evidence="6">
    <location>
        <begin position="1667"/>
        <end position="1680"/>
    </location>
</feature>
<feature type="compositionally biased region" description="Basic residues" evidence="6">
    <location>
        <begin position="2089"/>
        <end position="2116"/>
    </location>
</feature>
<evidence type="ECO:0000256" key="6">
    <source>
        <dbReference type="SAM" id="MobiDB-lite"/>
    </source>
</evidence>
<dbReference type="PROSITE" id="PS50089">
    <property type="entry name" value="ZF_RING_2"/>
    <property type="match status" value="1"/>
</dbReference>
<feature type="compositionally biased region" description="Polar residues" evidence="6">
    <location>
        <begin position="1835"/>
        <end position="1848"/>
    </location>
</feature>
<feature type="compositionally biased region" description="Polar residues" evidence="6">
    <location>
        <begin position="2858"/>
        <end position="2877"/>
    </location>
</feature>
<sequence>MSSDSDHMPKPSKRIRCRISDTSESSSDESVIARIRRKRRNHMKVVSDDDSSEEELSPTGKKNTNKALESDSDSYSSASNYSAGSTSDEWESDWESESDEDMFESPKTKKRSRKDQQPKEDPPKSPENVESDESDGTSEKCPICFLSFRRQQIAVPSCCEHCFCLICLTEWSKNVNTCPVDRKTFTTMKVKENINGSVIKCISVEPKNATEEQVQEDPTFCEICHLSDREDRLLLCDGCDSGYHLECLVPPMDEVPYDNWYCPECSANDPNMAEEVNIETNEVSDLIAEARCLGMTYGRREAGLASQYMSANNFRPLQHRLVPRTRQTERVRASIRATRSRREPVPELVAVSRVFDPDQPSTSSGFDSISENSRGRSPNASSAGNFSQHSRRTASKSKSRSKPTSRKKKTPKRKKAKNNEPVLQKVVIKDYDTDGEEREIVSYVKVKSGTSSRKRKKRSKKTFKRRKNKYHRRACRRIGNIKSVRKRVAIALNMAKKKSTPNPIGLISLTNQSSSVPQGTEQLTNARYRAGIPQLNLFGNNLPLDYCLFGSDDEINPSVSEEDGISGGNVVSVTRRSASSITGLRRRLGLKNRVSRVRHEPHPQPVITDLLDNIISSQELWHSKHTRISLKADGTFSIPEKKNNKPDIVRNNDFLKDSDQQSKNDSIIASVTGSANINSADIVQAPMYNNSRGGNNSDGRSFRGNYHNRGHHGHNRNDYGPPRDSYSGNGPPTYGGPGPRDSFGHGDFRQPPPLLDFSPNRRQPHSPGMINRNRNNPNFRNNPRGRNFNNDRGGFRPLENLQNSNFQPPENFHSLNVSNINTGALPSNVSNLSLQDTTPENLTANVDATVENTSNSESAEVNPANESAVASSDQPEGEECDIYSDIDMSKPSDNPEGDNKGNDGDSSSIEALLPPPIPPSDLLDFEDNLKSDNESDDNDLVIDDTPKEPVKDADGKDCKTDDKYDPFAVIDSDSNDENNPRDVNSKKKSNQGESSLNLDSSVNSSTLPPLEPPPMPPDFSAIVDMSGEMKNIKKDSLTLLGTYYNDEDDDNANQDDDDDETKSDCPNFSIYSSETMDVARHAEQELTQQIGPLEPPPMPPLMPDDDDIIVADVQSCDLADIPEPSDPYIESLQKERQTLSKIPTKKLSIDSRGKITFKIGNKSKLNNKLCNLEDRFEDTVSASMDKDKDVKDKEKNKDLKDKDGKIDESKEKEVKSKDVKEKEDTDDKKKESSDKEDDKKSKEKEGENESKEKESQKFLVKTTDDADDIEKSNEDDDNSAAVVVVVVESKEDKEEEFEVIKIDSPEKEKDKDNIDELISENKNENEEIENAEIVEVQESICLSKSTSDLTEESDELKLRKDNVDGNVETKCTENEVWESDGAYTPCKDEMPVKESIKLDGTSEAAEASFDNGLEPITPPPKDRSTDDLGARCRTPIEYAGLGTEAISETDEPINFEEELTMLSQRKDKEIEDGEVSDENKLSSSGNNKKHKDKSSDTDNNPDSSRKKKKNRRDRNKEASEKNKENISSDNQVEWKKISKSTKERSYREKSKNYESGEKDKSKDKSKYRDKSKDRGKKHGKEDSDKKKVKRKELPRYDVRKIVSEKPVRPRKDEYGRDIRDLSLSLSPSRSLTRNRRSHSRLSRSYSPRMNLRKSRSWSRHRARSRECSQNRSSPYKQSLSHSRKKSPTRDRRSLSRRRSRSPTSRRNQRISPARQHQSRRSKKKSLSRKNRSRTRSWSRSRSRSPRVRSRSRVKSRSRSRLRMRSRSKSRTSSKSPSKTRSRSRGAKKKEKLRKQKSPSASHSRRRKRSRSRSKSPSKKTPKSLRTKRRAKRDSNVSQTNACHSFITRSRSRERSYSHARNWNKISDKDMDHSPFDVRGEKDQQVSGNAGVSWSAQWTPSWSRSRSRTPLAVNKQRDDHMMQSRNWSPTSSSIGDMIAAQSINLPPSSPPSQSSLLASMSNALGNINGANPSAPTQLDNHVSPKNLTVILRNKDATKSKKKKDKRSKDKKKSRDADRRKGASKRNRTPPPSKEVFASGDNILVSVCFNNDTAVGQSNNMMNLTDTLPLLTTTKRRRREPVQEEPAPPAKKPKKDKSKEKKSRPSPKVSKRDKKRKSKAAEIAATKKPVAVIDLDQSPFREQTLSPQDVIVLSDDDNVGNNDGNNLNNGNNGNNVGNEERGNINAMNSSHDNTINTSNNSEHNIISIDNNSSGVNNQNNDGYDDDDDDDDRDREDNSLFMFANQQQDGDNQGKGDDKVMQQEHQLKLLQQKRLKLSEHEQFMIQGPKTPPEPQIKFSISKQQSNLRSMIMHPLFNRDRDDELEMVEQLNANASRGKEGQVQNEIFDENDSSEINRLGQDQAADKNIEDEEDLGNEGKKGDGQVVDDDDGEQDDEEGEDEEEDRGDEEEQKGEKDRMDDSKKQDKDKRDDEDKSDKKAKNDAKNSEVIDLCKIGPNTPPEPPNSPLTSPDVYDPFDPTKSRSPTPSIIEEPHLPSEQKHPGKSSDLNTNNEKPESDKPKVISMVTIKRASPEKAAAPTTKPLDIRIENKSLDHLNQNSGGNLSCFTTINPVLATVAAAVQRSGIFNNPGNYSITQRNINRLSPSSQLKQRGNERPQLTNLFTGKNLGANSRLNKAMENRNSSMLTNNGGDLEGNDATIDTSSPYSPGSSLSDGIFDPPSPAKNHSPQRSQLPSLSNLSNINKNSGNNVAKSKKDLFDSLFDSSPVVKMNSKLRNLNKKSPDKRKKSGNSKIGVRMDENQLQILDDLPSSAVEMQVKDKFLKKLNRQERVVEEVKLVLKPHYTKKHITKEEYKDIMRKAVPKICHNKSGEINPKKIAQLVEAYVKRCRSSKRKLLPEAKPSATTTAATNKNLRLSKTSWS</sequence>
<feature type="compositionally biased region" description="Basic residues" evidence="6">
    <location>
        <begin position="2732"/>
        <end position="2745"/>
    </location>
</feature>
<feature type="compositionally biased region" description="Low complexity" evidence="6">
    <location>
        <begin position="689"/>
        <end position="705"/>
    </location>
</feature>
<feature type="compositionally biased region" description="Low complexity" evidence="6">
    <location>
        <begin position="994"/>
        <end position="1008"/>
    </location>
</feature>
<dbReference type="InterPro" id="IPR019786">
    <property type="entry name" value="Zinc_finger_PHD-type_CS"/>
</dbReference>
<feature type="compositionally biased region" description="Acidic residues" evidence="6">
    <location>
        <begin position="1265"/>
        <end position="1278"/>
    </location>
</feature>
<feature type="compositionally biased region" description="Basic residues" evidence="6">
    <location>
        <begin position="34"/>
        <end position="43"/>
    </location>
</feature>
<feature type="compositionally biased region" description="Basic and acidic residues" evidence="6">
    <location>
        <begin position="1514"/>
        <end position="1572"/>
    </location>
</feature>
<feature type="compositionally biased region" description="Low complexity" evidence="6">
    <location>
        <begin position="20"/>
        <end position="30"/>
    </location>
</feature>
<proteinExistence type="predicted"/>
<feature type="compositionally biased region" description="Acidic residues" evidence="6">
    <location>
        <begin position="2382"/>
        <end position="2408"/>
    </location>
</feature>
<dbReference type="Pfam" id="PF00628">
    <property type="entry name" value="PHD"/>
    <property type="match status" value="1"/>
</dbReference>
<feature type="region of interest" description="Disordered" evidence="6">
    <location>
        <begin position="1042"/>
        <end position="1069"/>
    </location>
</feature>
<feature type="compositionally biased region" description="Basic and acidic residues" evidence="6">
    <location>
        <begin position="944"/>
        <end position="965"/>
    </location>
</feature>